<dbReference type="GO" id="GO:0008270">
    <property type="term" value="F:zinc ion binding"/>
    <property type="evidence" value="ECO:0007669"/>
    <property type="project" value="InterPro"/>
</dbReference>
<dbReference type="AlphaFoldDB" id="A0A4Q2IZJ9"/>
<keyword evidence="3" id="KW-1185">Reference proteome</keyword>
<gene>
    <name evidence="2" type="ORF">EO081_01810</name>
</gene>
<reference evidence="2 3" key="1">
    <citation type="submission" date="2019-01" db="EMBL/GenBank/DDBJ databases">
        <title>Sphingomonas mucosissima sp. nov. and Sphingomonas desiccabilis sp. nov., from biological soil crusts in the Colorado Plateau, USA.</title>
        <authorList>
            <person name="Zhu D."/>
        </authorList>
    </citation>
    <scope>NUCLEOTIDE SEQUENCE [LARGE SCALE GENOMIC DNA]</scope>
    <source>
        <strain evidence="2 3">CP1D</strain>
    </source>
</reference>
<evidence type="ECO:0000313" key="3">
    <source>
        <dbReference type="Proteomes" id="UP000292347"/>
    </source>
</evidence>
<dbReference type="Pfam" id="PF05443">
    <property type="entry name" value="ROS_MUCR"/>
    <property type="match status" value="1"/>
</dbReference>
<dbReference type="GO" id="GO:0006355">
    <property type="term" value="P:regulation of DNA-templated transcription"/>
    <property type="evidence" value="ECO:0007669"/>
    <property type="project" value="InterPro"/>
</dbReference>
<dbReference type="Proteomes" id="UP000292347">
    <property type="component" value="Unassembled WGS sequence"/>
</dbReference>
<proteinExistence type="inferred from homology"/>
<accession>A0A4Q2IZJ9</accession>
<dbReference type="OrthoDB" id="9809693at2"/>
<organism evidence="2 3">
    <name type="scientific">Sphingomonas desiccabilis</name>
    <dbReference type="NCBI Taxonomy" id="429134"/>
    <lineage>
        <taxon>Bacteria</taxon>
        <taxon>Pseudomonadati</taxon>
        <taxon>Pseudomonadota</taxon>
        <taxon>Alphaproteobacteria</taxon>
        <taxon>Sphingomonadales</taxon>
        <taxon>Sphingomonadaceae</taxon>
        <taxon>Sphingomonas</taxon>
    </lineage>
</organism>
<comment type="caution">
    <text evidence="2">The sequence shown here is derived from an EMBL/GenBank/DDBJ whole genome shotgun (WGS) entry which is preliminary data.</text>
</comment>
<dbReference type="GO" id="GO:0003677">
    <property type="term" value="F:DNA binding"/>
    <property type="evidence" value="ECO:0007669"/>
    <property type="project" value="InterPro"/>
</dbReference>
<dbReference type="RefSeq" id="WP_129340243.1">
    <property type="nucleotide sequence ID" value="NZ_JACIDD010000001.1"/>
</dbReference>
<name>A0A4Q2IZJ9_9SPHN</name>
<dbReference type="Gene3D" id="1.10.10.1550">
    <property type="entry name" value="ROS/MUCR transcriptional regulator protein"/>
    <property type="match status" value="1"/>
</dbReference>
<sequence>MAELTRTLPARRVGRAGDRDRQVSVELVTRVAVAWLNNPRHKIAADKVPILVERICAGFATLPTEARLAVGATPEHVPAVTVEESLASKNHILSMIDGRPYKALRLHVAAYGLTPEEYRKRYRLHPTYPMVAENHSATRRELARRIGLTRKRKER</sequence>
<comment type="similarity">
    <text evidence="1">Belongs to the ros/MucR family.</text>
</comment>
<dbReference type="EMBL" id="SDPT01000001">
    <property type="protein sequence ID" value="RXZ34452.1"/>
    <property type="molecule type" value="Genomic_DNA"/>
</dbReference>
<evidence type="ECO:0000313" key="2">
    <source>
        <dbReference type="EMBL" id="RXZ34452.1"/>
    </source>
</evidence>
<protein>
    <submittedName>
        <fullName evidence="2">Transcriptional regulator</fullName>
    </submittedName>
</protein>
<evidence type="ECO:0000256" key="1">
    <source>
        <dbReference type="ARBA" id="ARBA00007031"/>
    </source>
</evidence>
<dbReference type="InterPro" id="IPR041920">
    <property type="entry name" value="ROS/MUCR_sf"/>
</dbReference>
<dbReference type="InterPro" id="IPR008807">
    <property type="entry name" value="ROS_MUCR"/>
</dbReference>